<evidence type="ECO:0000313" key="4">
    <source>
        <dbReference type="EMBL" id="PLW87140.1"/>
    </source>
</evidence>
<dbReference type="Gene3D" id="3.30.1340.30">
    <property type="match status" value="1"/>
</dbReference>
<feature type="signal peptide" evidence="2">
    <location>
        <begin position="1"/>
        <end position="18"/>
    </location>
</feature>
<reference evidence="4 5" key="1">
    <citation type="submission" date="2018-01" db="EMBL/GenBank/DDBJ databases">
        <title>The draft genome sequence of Halioglobus japonicus S1-36.</title>
        <authorList>
            <person name="Du Z.-J."/>
            <person name="Shi M.-J."/>
        </authorList>
    </citation>
    <scope>NUCLEOTIDE SEQUENCE [LARGE SCALE GENOMIC DNA]</scope>
    <source>
        <strain evidence="4 5">S1-36</strain>
    </source>
</reference>
<gene>
    <name evidence="4" type="ORF">C0029_00630</name>
</gene>
<dbReference type="Proteomes" id="UP000235162">
    <property type="component" value="Unassembled WGS sequence"/>
</dbReference>
<dbReference type="InterPro" id="IPR051686">
    <property type="entry name" value="Lipoprotein_DolP"/>
</dbReference>
<keyword evidence="5" id="KW-1185">Reference proteome</keyword>
<evidence type="ECO:0000256" key="2">
    <source>
        <dbReference type="SAM" id="SignalP"/>
    </source>
</evidence>
<accession>A0AAP8MG42</accession>
<sequence length="191" mass="21020">MTQRLLQCLFLSSLLSLAGCGHMLASMESNTIEEDQGERTWGRLIEDDSIETKARVNIHAADEAFDNAHLNIVSYNGYVLLVGQVASEALKSKATDVVREIRGVRRIYNELEISAPSSGMTRTSDTWITTKVKSFLLGNTDIQGNRVKVVTENGVVYLMGLATREEAERIAAEASDIGGVQKVVKLFELID</sequence>
<proteinExistence type="predicted"/>
<dbReference type="KEGG" id="hja:BST95_17590"/>
<dbReference type="EMBL" id="PKUR01000001">
    <property type="protein sequence ID" value="PLW87140.1"/>
    <property type="molecule type" value="Genomic_DNA"/>
</dbReference>
<dbReference type="PANTHER" id="PTHR34606">
    <property type="entry name" value="BON DOMAIN-CONTAINING PROTEIN"/>
    <property type="match status" value="1"/>
</dbReference>
<dbReference type="InterPro" id="IPR014004">
    <property type="entry name" value="Transpt-assoc_nodulatn_dom_bac"/>
</dbReference>
<feature type="domain" description="BON" evidence="3">
    <location>
        <begin position="46"/>
        <end position="115"/>
    </location>
</feature>
<dbReference type="InterPro" id="IPR007055">
    <property type="entry name" value="BON_dom"/>
</dbReference>
<comment type="caution">
    <text evidence="4">The sequence shown here is derived from an EMBL/GenBank/DDBJ whole genome shotgun (WGS) entry which is preliminary data.</text>
</comment>
<dbReference type="Pfam" id="PF04972">
    <property type="entry name" value="BON"/>
    <property type="match status" value="2"/>
</dbReference>
<feature type="domain" description="BON" evidence="3">
    <location>
        <begin position="124"/>
        <end position="191"/>
    </location>
</feature>
<evidence type="ECO:0000313" key="5">
    <source>
        <dbReference type="Proteomes" id="UP000235162"/>
    </source>
</evidence>
<dbReference type="PROSITE" id="PS50914">
    <property type="entry name" value="BON"/>
    <property type="match status" value="2"/>
</dbReference>
<dbReference type="RefSeq" id="WP_066050512.1">
    <property type="nucleotide sequence ID" value="NZ_BMYL01000001.1"/>
</dbReference>
<feature type="chain" id="PRO_5043040659" evidence="2">
    <location>
        <begin position="19"/>
        <end position="191"/>
    </location>
</feature>
<evidence type="ECO:0000256" key="1">
    <source>
        <dbReference type="ARBA" id="ARBA00022729"/>
    </source>
</evidence>
<dbReference type="AlphaFoldDB" id="A0AAP8MG42"/>
<name>A0AAP8MG42_9GAMM</name>
<dbReference type="SMART" id="SM00749">
    <property type="entry name" value="BON"/>
    <property type="match status" value="2"/>
</dbReference>
<evidence type="ECO:0000259" key="3">
    <source>
        <dbReference type="PROSITE" id="PS50914"/>
    </source>
</evidence>
<dbReference type="PROSITE" id="PS51257">
    <property type="entry name" value="PROKAR_LIPOPROTEIN"/>
    <property type="match status" value="1"/>
</dbReference>
<keyword evidence="1 2" id="KW-0732">Signal</keyword>
<organism evidence="4 5">
    <name type="scientific">Halioglobus japonicus</name>
    <dbReference type="NCBI Taxonomy" id="930805"/>
    <lineage>
        <taxon>Bacteria</taxon>
        <taxon>Pseudomonadati</taxon>
        <taxon>Pseudomonadota</taxon>
        <taxon>Gammaproteobacteria</taxon>
        <taxon>Cellvibrionales</taxon>
        <taxon>Halieaceae</taxon>
        <taxon>Halioglobus</taxon>
    </lineage>
</organism>
<dbReference type="PANTHER" id="PTHR34606:SF4">
    <property type="entry name" value="OUTER MEMBRANE LIPOPROTEIN DOLP"/>
    <property type="match status" value="1"/>
</dbReference>
<protein>
    <submittedName>
        <fullName evidence="4">BON domain-containing protein</fullName>
    </submittedName>
</protein>